<dbReference type="Proteomes" id="UP000438699">
    <property type="component" value="Unassembled WGS sequence"/>
</dbReference>
<feature type="domain" description="D,L-carboxypeptidase peptidase" evidence="2">
    <location>
        <begin position="57"/>
        <end position="273"/>
    </location>
</feature>
<feature type="signal peptide" evidence="1">
    <location>
        <begin position="1"/>
        <end position="31"/>
    </location>
</feature>
<dbReference type="Pfam" id="PF17033">
    <property type="entry name" value="Peptidase_M99"/>
    <property type="match status" value="1"/>
</dbReference>
<comment type="caution">
    <text evidence="3">The sequence shown here is derived from an EMBL/GenBank/DDBJ whole genome shotgun (WGS) entry which is preliminary data.</text>
</comment>
<gene>
    <name evidence="3" type="ORF">F8A88_01185</name>
</gene>
<evidence type="ECO:0000313" key="4">
    <source>
        <dbReference type="Proteomes" id="UP000438699"/>
    </source>
</evidence>
<dbReference type="SUPFAM" id="SSF53187">
    <property type="entry name" value="Zn-dependent exopeptidases"/>
    <property type="match status" value="1"/>
</dbReference>
<dbReference type="AlphaFoldDB" id="A0A6N6N6G5"/>
<sequence length="591" mass="65776">MERSFFRKHIRCTIFWLSLALLILAASAAQAGTWEYVFFKGTQYPLKVVFIKGDLPGPTVMVQGGIQGDERSGFITAQLLSRSTIRKGNLIVLPRANVPSINLCRRQINVDMNRRFDRNYNRFYEDRVARVIRFLLPRCDAFIHLHEGSGFYYPTYVNNLRNPKRYGQSIIVDTLLWKGAKHSINLETTVKDVLARLNNGIPHDYQFQLFNTRTFDKATSYPEMRKSLTCYALAEHNIPALAVEVSKDIVQLDWKVGQQLQATCLLLAQFGVEAVPPVFTGNDIKRYAATGVRVTVNGRPVDNGGVIRLAPGATLDVEPEQTGVENFEPSLALFASDRPGVNLIGARRMALERFSNLELRVDGSRLARTRVAWTGTMPSSPSDDEPVFVCWLNGNPVFVRGGGVLHAVLGDQLILEGVYGGKKREVVNFKGFVAIPWNNTGQDLGWEIILDPENFLGHYALDAKIPGAQRFKVVRETPGVRPAHFYVEVAPRQVHALRLADRHGQSLLIPWSKGGTYSLPEGEYVLQEAWSNGPDSKLVAMVNGTPLNKGESFRIDADKAASMTVRQATTFGELGTMTFTASRLAAAQPLN</sequence>
<reference evidence="3 4" key="1">
    <citation type="journal article" date="2017" name="Int. J. Syst. Evol. Microbiol.">
        <title>Desulfovibrio senegalensis sp. nov., a mesophilic sulfate reducer isolated from marine sediment.</title>
        <authorList>
            <person name="Thioye A."/>
            <person name="Gam Z.B.A."/>
            <person name="Mbengue M."/>
            <person name="Cayol J.L."/>
            <person name="Joseph-Bartoli M."/>
            <person name="Toure-Kane C."/>
            <person name="Labat M."/>
        </authorList>
    </citation>
    <scope>NUCLEOTIDE SEQUENCE [LARGE SCALE GENOMIC DNA]</scope>
    <source>
        <strain evidence="3 4">DSM 101509</strain>
    </source>
</reference>
<keyword evidence="1" id="KW-0732">Signal</keyword>
<evidence type="ECO:0000259" key="2">
    <source>
        <dbReference type="Pfam" id="PF17033"/>
    </source>
</evidence>
<proteinExistence type="predicted"/>
<evidence type="ECO:0000256" key="1">
    <source>
        <dbReference type="SAM" id="SignalP"/>
    </source>
</evidence>
<dbReference type="Gene3D" id="3.40.630.10">
    <property type="entry name" value="Zn peptidases"/>
    <property type="match status" value="1"/>
</dbReference>
<dbReference type="CDD" id="cd06243">
    <property type="entry name" value="M14_CP_Csd4-like"/>
    <property type="match status" value="1"/>
</dbReference>
<feature type="chain" id="PRO_5026800795" evidence="1">
    <location>
        <begin position="32"/>
        <end position="591"/>
    </location>
</feature>
<evidence type="ECO:0000313" key="3">
    <source>
        <dbReference type="EMBL" id="KAB1443840.1"/>
    </source>
</evidence>
<name>A0A6N6N6G5_9BACT</name>
<keyword evidence="4" id="KW-1185">Reference proteome</keyword>
<dbReference type="EMBL" id="WAIE01000001">
    <property type="protein sequence ID" value="KAB1443840.1"/>
    <property type="molecule type" value="Genomic_DNA"/>
</dbReference>
<accession>A0A6N6N6G5</accession>
<dbReference type="OrthoDB" id="10830at2"/>
<protein>
    <submittedName>
        <fullName evidence="3">Succinylglutamate desuccinylase</fullName>
    </submittedName>
</protein>
<organism evidence="3 4">
    <name type="scientific">Pseudodesulfovibrio senegalensis</name>
    <dbReference type="NCBI Taxonomy" id="1721087"/>
    <lineage>
        <taxon>Bacteria</taxon>
        <taxon>Pseudomonadati</taxon>
        <taxon>Thermodesulfobacteriota</taxon>
        <taxon>Desulfovibrionia</taxon>
        <taxon>Desulfovibrionales</taxon>
        <taxon>Desulfovibrionaceae</taxon>
    </lineage>
</organism>
<dbReference type="InterPro" id="IPR031489">
    <property type="entry name" value="Peptidase_M99"/>
</dbReference>